<dbReference type="InterPro" id="IPR000095">
    <property type="entry name" value="CRIB_dom"/>
</dbReference>
<feature type="compositionally biased region" description="Polar residues" evidence="1">
    <location>
        <begin position="152"/>
        <end position="161"/>
    </location>
</feature>
<sequence>MSTKVKGLLKGLRYISQIFENEKEPEMQIGFPTDVKHVAHIGWDGPSHDNSMRQFNEVYGSRIFNNLQMNEFKSTPETLSAPLTSNGVAKEISVDEDINRTESEKPPTSKEKQRRRRSSSSGGAFPLDSPARNPSDAPKHSRRHHSSGGSVISDNQDGSTRSSRRHHNLSGLESTSRDGPGIPKQSRRRKSKGSSGGGSSRSRSKGQASLTDVDPFSESGLLSGTKHGAKNSTELYPVSVLEVFEEENECDEISKELRDW</sequence>
<gene>
    <name evidence="3" type="primary">RIC5_0</name>
    <name evidence="3" type="ORF">CK203_059195</name>
</gene>
<dbReference type="Pfam" id="PF00786">
    <property type="entry name" value="PBD"/>
    <property type="match status" value="1"/>
</dbReference>
<dbReference type="PROSITE" id="PS50108">
    <property type="entry name" value="CRIB"/>
    <property type="match status" value="1"/>
</dbReference>
<dbReference type="Proteomes" id="UP000288805">
    <property type="component" value="Unassembled WGS sequence"/>
</dbReference>
<dbReference type="PANTHER" id="PTHR46325">
    <property type="entry name" value="CRIB DOMAIN-CONTAINING PROTEIN RIC8"/>
    <property type="match status" value="1"/>
</dbReference>
<reference evidence="3 4" key="1">
    <citation type="journal article" date="2018" name="PLoS Genet.">
        <title>Population sequencing reveals clonal diversity and ancestral inbreeding in the grapevine cultivar Chardonnay.</title>
        <authorList>
            <person name="Roach M.J."/>
            <person name="Johnson D.L."/>
            <person name="Bohlmann J."/>
            <person name="van Vuuren H.J."/>
            <person name="Jones S.J."/>
            <person name="Pretorius I.S."/>
            <person name="Schmidt S.A."/>
            <person name="Borneman A.R."/>
        </authorList>
    </citation>
    <scope>NUCLEOTIDE SEQUENCE [LARGE SCALE GENOMIC DNA]</scope>
    <source>
        <strain evidence="4">cv. Chardonnay</strain>
        <tissue evidence="3">Leaf</tissue>
    </source>
</reference>
<accession>A0A438GHY1</accession>
<proteinExistence type="predicted"/>
<feature type="compositionally biased region" description="Basic and acidic residues" evidence="1">
    <location>
        <begin position="97"/>
        <end position="111"/>
    </location>
</feature>
<evidence type="ECO:0000313" key="3">
    <source>
        <dbReference type="EMBL" id="RVW71797.1"/>
    </source>
</evidence>
<organism evidence="3 4">
    <name type="scientific">Vitis vinifera</name>
    <name type="common">Grape</name>
    <dbReference type="NCBI Taxonomy" id="29760"/>
    <lineage>
        <taxon>Eukaryota</taxon>
        <taxon>Viridiplantae</taxon>
        <taxon>Streptophyta</taxon>
        <taxon>Embryophyta</taxon>
        <taxon>Tracheophyta</taxon>
        <taxon>Spermatophyta</taxon>
        <taxon>Magnoliopsida</taxon>
        <taxon>eudicotyledons</taxon>
        <taxon>Gunneridae</taxon>
        <taxon>Pentapetalae</taxon>
        <taxon>rosids</taxon>
        <taxon>Vitales</taxon>
        <taxon>Vitaceae</taxon>
        <taxon>Viteae</taxon>
        <taxon>Vitis</taxon>
    </lineage>
</organism>
<dbReference type="Gene3D" id="3.90.810.10">
    <property type="entry name" value="CRIB domain"/>
    <property type="match status" value="1"/>
</dbReference>
<feature type="region of interest" description="Disordered" evidence="1">
    <location>
        <begin position="77"/>
        <end position="234"/>
    </location>
</feature>
<evidence type="ECO:0000259" key="2">
    <source>
        <dbReference type="PROSITE" id="PS50108"/>
    </source>
</evidence>
<dbReference type="EMBL" id="QGNW01000429">
    <property type="protein sequence ID" value="RVW71797.1"/>
    <property type="molecule type" value="Genomic_DNA"/>
</dbReference>
<dbReference type="PANTHER" id="PTHR46325:SF40">
    <property type="entry name" value="CRIB DOMAIN-CONTAINING PROTEIN"/>
    <property type="match status" value="1"/>
</dbReference>
<dbReference type="InterPro" id="IPR036936">
    <property type="entry name" value="CRIB_dom_sf"/>
</dbReference>
<dbReference type="AlphaFoldDB" id="A0A438GHY1"/>
<feature type="compositionally biased region" description="Polar residues" evidence="1">
    <location>
        <begin position="77"/>
        <end position="87"/>
    </location>
</feature>
<evidence type="ECO:0000313" key="4">
    <source>
        <dbReference type="Proteomes" id="UP000288805"/>
    </source>
</evidence>
<name>A0A438GHY1_VITVI</name>
<dbReference type="SMART" id="SM00285">
    <property type="entry name" value="PBD"/>
    <property type="match status" value="1"/>
</dbReference>
<feature type="domain" description="CRIB" evidence="2">
    <location>
        <begin position="29"/>
        <end position="42"/>
    </location>
</feature>
<comment type="caution">
    <text evidence="3">The sequence shown here is derived from an EMBL/GenBank/DDBJ whole genome shotgun (WGS) entry which is preliminary data.</text>
</comment>
<evidence type="ECO:0000256" key="1">
    <source>
        <dbReference type="SAM" id="MobiDB-lite"/>
    </source>
</evidence>
<protein>
    <submittedName>
        <fullName evidence="3">CRIB domain-containing protein RIC5</fullName>
    </submittedName>
</protein>
<dbReference type="CDD" id="cd00132">
    <property type="entry name" value="CRIB"/>
    <property type="match status" value="1"/>
</dbReference>